<dbReference type="EMBL" id="KV417480">
    <property type="protein sequence ID" value="KZP34464.1"/>
    <property type="molecule type" value="Genomic_DNA"/>
</dbReference>
<sequence>METLGFGKNLLSLIAHFISLLSGIGVYLIILPRCINVLRQKEIKAGLLGYLLATAVISLLLIAAHWIVDLVRAFSAFTGSMSIANSPEAYFANVNTALNIAKTACYVAVTLLADAMLLYRTYIVWGRSWLICIVPVLLFGLDISMSVWFTWSINQATPGSSVLVSTVFQRCKYFYGATLAMNLCCTILIAARIWKIQYNANVFRSPGAKRMNILAIIVESAAIYSVGLICLIALAMVGSSVMFSFLNAMPPVIGCVFSFIIIASSTKVKTFNTSVSVGGATHSISQARIRQSHVGGNEVNTMHSDGGVVIHLDRVVHVDDR</sequence>
<feature type="transmembrane region" description="Helical" evidence="1">
    <location>
        <begin position="100"/>
        <end position="119"/>
    </location>
</feature>
<keyword evidence="3" id="KW-1185">Reference proteome</keyword>
<feature type="transmembrane region" description="Helical" evidence="1">
    <location>
        <begin position="214"/>
        <end position="237"/>
    </location>
</feature>
<dbReference type="AlphaFoldDB" id="A0A166X6A2"/>
<feature type="transmembrane region" description="Helical" evidence="1">
    <location>
        <begin position="47"/>
        <end position="68"/>
    </location>
</feature>
<organism evidence="2 3">
    <name type="scientific">Athelia psychrophila</name>
    <dbReference type="NCBI Taxonomy" id="1759441"/>
    <lineage>
        <taxon>Eukaryota</taxon>
        <taxon>Fungi</taxon>
        <taxon>Dikarya</taxon>
        <taxon>Basidiomycota</taxon>
        <taxon>Agaricomycotina</taxon>
        <taxon>Agaricomycetes</taxon>
        <taxon>Agaricomycetidae</taxon>
        <taxon>Atheliales</taxon>
        <taxon>Atheliaceae</taxon>
        <taxon>Athelia</taxon>
    </lineage>
</organism>
<name>A0A166X6A2_9AGAM</name>
<reference evidence="2 3" key="1">
    <citation type="journal article" date="2016" name="Mol. Biol. Evol.">
        <title>Comparative Genomics of Early-Diverging Mushroom-Forming Fungi Provides Insights into the Origins of Lignocellulose Decay Capabilities.</title>
        <authorList>
            <person name="Nagy L.G."/>
            <person name="Riley R."/>
            <person name="Tritt A."/>
            <person name="Adam C."/>
            <person name="Daum C."/>
            <person name="Floudas D."/>
            <person name="Sun H."/>
            <person name="Yadav J.S."/>
            <person name="Pangilinan J."/>
            <person name="Larsson K.H."/>
            <person name="Matsuura K."/>
            <person name="Barry K."/>
            <person name="Labutti K."/>
            <person name="Kuo R."/>
            <person name="Ohm R.A."/>
            <person name="Bhattacharya S.S."/>
            <person name="Shirouzu T."/>
            <person name="Yoshinaga Y."/>
            <person name="Martin F.M."/>
            <person name="Grigoriev I.V."/>
            <person name="Hibbett D.S."/>
        </authorList>
    </citation>
    <scope>NUCLEOTIDE SEQUENCE [LARGE SCALE GENOMIC DNA]</scope>
    <source>
        <strain evidence="2 3">CBS 109695</strain>
    </source>
</reference>
<dbReference type="STRING" id="436010.A0A166X6A2"/>
<protein>
    <submittedName>
        <fullName evidence="2">Uncharacterized protein</fullName>
    </submittedName>
</protein>
<dbReference type="Proteomes" id="UP000076532">
    <property type="component" value="Unassembled WGS sequence"/>
</dbReference>
<feature type="transmembrane region" description="Helical" evidence="1">
    <location>
        <begin position="243"/>
        <end position="263"/>
    </location>
</feature>
<evidence type="ECO:0000313" key="3">
    <source>
        <dbReference type="Proteomes" id="UP000076532"/>
    </source>
</evidence>
<feature type="transmembrane region" description="Helical" evidence="1">
    <location>
        <begin position="13"/>
        <end position="35"/>
    </location>
</feature>
<accession>A0A166X6A2</accession>
<dbReference type="OrthoDB" id="2751465at2759"/>
<keyword evidence="1" id="KW-0472">Membrane</keyword>
<keyword evidence="1" id="KW-1133">Transmembrane helix</keyword>
<gene>
    <name evidence="2" type="ORF">FIBSPDRAFT_809743</name>
</gene>
<evidence type="ECO:0000313" key="2">
    <source>
        <dbReference type="EMBL" id="KZP34464.1"/>
    </source>
</evidence>
<feature type="transmembrane region" description="Helical" evidence="1">
    <location>
        <begin position="131"/>
        <end position="153"/>
    </location>
</feature>
<feature type="transmembrane region" description="Helical" evidence="1">
    <location>
        <begin position="173"/>
        <end position="194"/>
    </location>
</feature>
<proteinExistence type="predicted"/>
<evidence type="ECO:0000256" key="1">
    <source>
        <dbReference type="SAM" id="Phobius"/>
    </source>
</evidence>
<feature type="non-terminal residue" evidence="2">
    <location>
        <position position="321"/>
    </location>
</feature>
<keyword evidence="1" id="KW-0812">Transmembrane</keyword>